<dbReference type="PANTHER" id="PTHR30399:SF1">
    <property type="entry name" value="UTP PYROPHOSPHATASE"/>
    <property type="match status" value="1"/>
</dbReference>
<dbReference type="EMBL" id="CP060637">
    <property type="protein sequence ID" value="QNM16185.1"/>
    <property type="molecule type" value="Genomic_DNA"/>
</dbReference>
<dbReference type="PANTHER" id="PTHR30399">
    <property type="entry name" value="UNCHARACTERIZED PROTEIN YGJP"/>
    <property type="match status" value="1"/>
</dbReference>
<evidence type="ECO:0000313" key="3">
    <source>
        <dbReference type="Proteomes" id="UP000515913"/>
    </source>
</evidence>
<accession>A0A7G9GZF3</accession>
<dbReference type="Proteomes" id="UP000515913">
    <property type="component" value="Chromosome"/>
</dbReference>
<dbReference type="InterPro" id="IPR002725">
    <property type="entry name" value="YgjP-like_metallopeptidase"/>
</dbReference>
<gene>
    <name evidence="2" type="ORF">H9Q81_01835</name>
</gene>
<keyword evidence="3" id="KW-1185">Reference proteome</keyword>
<sequence length="219" mass="26068">MIMKIIITRKKIKNLILKINDNSEILISAPYYVSEVYINNFIKSKEDWIKKQLEVIKNKNNNNNLSYNNGEEFIFLGKKYNIISDISLISKCFIQNNNFYILSPDNLFNTKHKIVQDFIIKNLDFIFSDICSKLSQKVGLFPKSIKIRDMKSRWGSCNIKTKNITLNYRLYLKPIEAIEYVILHEICHLLYPHHQKSFWDFVAKFMPDYKIRKKILNKS</sequence>
<feature type="domain" description="YgjP-like metallopeptidase" evidence="1">
    <location>
        <begin position="13"/>
        <end position="218"/>
    </location>
</feature>
<dbReference type="Gene3D" id="3.30.2010.10">
    <property type="entry name" value="Metalloproteases ('zincins'), catalytic domain"/>
    <property type="match status" value="1"/>
</dbReference>
<dbReference type="Pfam" id="PF01863">
    <property type="entry name" value="YgjP-like"/>
    <property type="match status" value="1"/>
</dbReference>
<protein>
    <submittedName>
        <fullName evidence="2">M48 family metallopeptidase</fullName>
    </submittedName>
</protein>
<name>A0A7G9GZF3_9FUSO</name>
<dbReference type="KEGG" id="fho:H9Q81_01835"/>
<dbReference type="AlphaFoldDB" id="A0A7G9GZF3"/>
<organism evidence="2 3">
    <name type="scientific">Fusobacterium hominis</name>
    <dbReference type="NCBI Taxonomy" id="2764326"/>
    <lineage>
        <taxon>Bacteria</taxon>
        <taxon>Fusobacteriati</taxon>
        <taxon>Fusobacteriota</taxon>
        <taxon>Fusobacteriia</taxon>
        <taxon>Fusobacteriales</taxon>
        <taxon>Fusobacteriaceae</taxon>
        <taxon>Fusobacterium</taxon>
    </lineage>
</organism>
<evidence type="ECO:0000313" key="2">
    <source>
        <dbReference type="EMBL" id="QNM16185.1"/>
    </source>
</evidence>
<evidence type="ECO:0000259" key="1">
    <source>
        <dbReference type="Pfam" id="PF01863"/>
    </source>
</evidence>
<reference evidence="2 3" key="1">
    <citation type="submission" date="2020-08" db="EMBL/GenBank/DDBJ databases">
        <authorList>
            <person name="Liu C."/>
            <person name="Sun Q."/>
        </authorList>
    </citation>
    <scope>NUCLEOTIDE SEQUENCE [LARGE SCALE GENOMIC DNA]</scope>
    <source>
        <strain evidence="2 3">NSJ-57</strain>
    </source>
</reference>
<dbReference type="InterPro" id="IPR053136">
    <property type="entry name" value="UTP_pyrophosphatase-like"/>
</dbReference>
<proteinExistence type="predicted"/>
<dbReference type="CDD" id="cd07344">
    <property type="entry name" value="M48_yhfN_like"/>
    <property type="match status" value="1"/>
</dbReference>